<evidence type="ECO:0000256" key="8">
    <source>
        <dbReference type="SAM" id="Phobius"/>
    </source>
</evidence>
<dbReference type="RefSeq" id="WP_390301608.1">
    <property type="nucleotide sequence ID" value="NZ_JBHRRZ010000002.1"/>
</dbReference>
<dbReference type="Gene3D" id="1.10.3730.20">
    <property type="match status" value="1"/>
</dbReference>
<keyword evidence="10" id="KW-1185">Reference proteome</keyword>
<proteinExistence type="inferred from homology"/>
<dbReference type="EMBL" id="JBHRRZ010000002">
    <property type="protein sequence ID" value="MFC2946949.1"/>
    <property type="molecule type" value="Genomic_DNA"/>
</dbReference>
<dbReference type="Proteomes" id="UP001595387">
    <property type="component" value="Unassembled WGS sequence"/>
</dbReference>
<name>A0ABV7A237_9BACI</name>
<evidence type="ECO:0000256" key="6">
    <source>
        <dbReference type="ARBA" id="ARBA00023136"/>
    </source>
</evidence>
<protein>
    <submittedName>
        <fullName evidence="9">DMT family transporter</fullName>
    </submittedName>
</protein>
<dbReference type="PANTHER" id="PTHR30561">
    <property type="entry name" value="SMR FAMILY PROTON-DEPENDENT DRUG EFFLUX TRANSPORTER SUGE"/>
    <property type="match status" value="1"/>
</dbReference>
<accession>A0ABV7A237</accession>
<dbReference type="SUPFAM" id="SSF103481">
    <property type="entry name" value="Multidrug resistance efflux transporter EmrE"/>
    <property type="match status" value="1"/>
</dbReference>
<dbReference type="InterPro" id="IPR037185">
    <property type="entry name" value="EmrE-like"/>
</dbReference>
<evidence type="ECO:0000313" key="10">
    <source>
        <dbReference type="Proteomes" id="UP001595387"/>
    </source>
</evidence>
<dbReference type="Pfam" id="PF00893">
    <property type="entry name" value="Multi_Drug_Res"/>
    <property type="match status" value="1"/>
</dbReference>
<dbReference type="InterPro" id="IPR000390">
    <property type="entry name" value="Small_drug/metabolite_transptr"/>
</dbReference>
<sequence>MGAYVLLGVSILLEVFGSTMLKMSNGFTKALPVLGMIAGFGSGFYLLSVTLEYLPLSLVYATWSGIGTVLTALAGVVFFNEKINKQGVMGIGLLVVGVLMMNLAN</sequence>
<dbReference type="InterPro" id="IPR045324">
    <property type="entry name" value="Small_multidrug_res"/>
</dbReference>
<reference evidence="10" key="1">
    <citation type="journal article" date="2019" name="Int. J. Syst. Evol. Microbiol.">
        <title>The Global Catalogue of Microorganisms (GCM) 10K type strain sequencing project: providing services to taxonomists for standard genome sequencing and annotation.</title>
        <authorList>
            <consortium name="The Broad Institute Genomics Platform"/>
            <consortium name="The Broad Institute Genome Sequencing Center for Infectious Disease"/>
            <person name="Wu L."/>
            <person name="Ma J."/>
        </authorList>
    </citation>
    <scope>NUCLEOTIDE SEQUENCE [LARGE SCALE GENOMIC DNA]</scope>
    <source>
        <strain evidence="10">KCTC 13193</strain>
    </source>
</reference>
<feature type="transmembrane region" description="Helical" evidence="8">
    <location>
        <begin position="33"/>
        <end position="51"/>
    </location>
</feature>
<keyword evidence="3" id="KW-1003">Cell membrane</keyword>
<gene>
    <name evidence="9" type="ORF">ACFODW_01030</name>
</gene>
<dbReference type="PANTHER" id="PTHR30561:SF1">
    <property type="entry name" value="MULTIDRUG TRANSPORTER EMRE"/>
    <property type="match status" value="1"/>
</dbReference>
<evidence type="ECO:0000256" key="2">
    <source>
        <dbReference type="ARBA" id="ARBA00022448"/>
    </source>
</evidence>
<evidence type="ECO:0000256" key="3">
    <source>
        <dbReference type="ARBA" id="ARBA00022475"/>
    </source>
</evidence>
<keyword evidence="6 8" id="KW-0472">Membrane</keyword>
<feature type="transmembrane region" description="Helical" evidence="8">
    <location>
        <begin position="58"/>
        <end position="80"/>
    </location>
</feature>
<feature type="transmembrane region" description="Helical" evidence="8">
    <location>
        <begin position="86"/>
        <end position="104"/>
    </location>
</feature>
<keyword evidence="2" id="KW-0813">Transport</keyword>
<keyword evidence="4 7" id="KW-0812">Transmembrane</keyword>
<keyword evidence="5 8" id="KW-1133">Transmembrane helix</keyword>
<evidence type="ECO:0000256" key="5">
    <source>
        <dbReference type="ARBA" id="ARBA00022989"/>
    </source>
</evidence>
<comment type="similarity">
    <text evidence="7">Belongs to the drug/metabolite transporter (DMT) superfamily. Small multidrug resistance (SMR) (TC 2.A.7.1) family.</text>
</comment>
<comment type="caution">
    <text evidence="9">The sequence shown here is derived from an EMBL/GenBank/DDBJ whole genome shotgun (WGS) entry which is preliminary data.</text>
</comment>
<organism evidence="9 10">
    <name type="scientific">Virgibacillus sediminis</name>
    <dbReference type="NCBI Taxonomy" id="202260"/>
    <lineage>
        <taxon>Bacteria</taxon>
        <taxon>Bacillati</taxon>
        <taxon>Bacillota</taxon>
        <taxon>Bacilli</taxon>
        <taxon>Bacillales</taxon>
        <taxon>Bacillaceae</taxon>
        <taxon>Virgibacillus</taxon>
    </lineage>
</organism>
<comment type="subcellular location">
    <subcellularLocation>
        <location evidence="1 7">Cell membrane</location>
        <topology evidence="1 7">Multi-pass membrane protein</topology>
    </subcellularLocation>
</comment>
<evidence type="ECO:0000256" key="1">
    <source>
        <dbReference type="ARBA" id="ARBA00004651"/>
    </source>
</evidence>
<evidence type="ECO:0000313" key="9">
    <source>
        <dbReference type="EMBL" id="MFC2946949.1"/>
    </source>
</evidence>
<evidence type="ECO:0000256" key="7">
    <source>
        <dbReference type="RuleBase" id="RU003942"/>
    </source>
</evidence>
<evidence type="ECO:0000256" key="4">
    <source>
        <dbReference type="ARBA" id="ARBA00022692"/>
    </source>
</evidence>